<evidence type="ECO:0008006" key="3">
    <source>
        <dbReference type="Google" id="ProtNLM"/>
    </source>
</evidence>
<dbReference type="OrthoDB" id="9786424at2"/>
<organism evidence="1 2">
    <name type="scientific">Lampropedia cohaerens</name>
    <dbReference type="NCBI Taxonomy" id="1610491"/>
    <lineage>
        <taxon>Bacteria</taxon>
        <taxon>Pseudomonadati</taxon>
        <taxon>Pseudomonadota</taxon>
        <taxon>Betaproteobacteria</taxon>
        <taxon>Burkholderiales</taxon>
        <taxon>Comamonadaceae</taxon>
        <taxon>Lampropedia</taxon>
    </lineage>
</organism>
<dbReference type="InterPro" id="IPR010384">
    <property type="entry name" value="MtfA_fam"/>
</dbReference>
<reference evidence="1 2" key="1">
    <citation type="submission" date="2015-05" db="EMBL/GenBank/DDBJ databases">
        <title>Draft genome sequence of Lampropedia sp. CT6, isolated from the microbial mat of a hot water spring, located at Manikaran, India.</title>
        <authorList>
            <person name="Tripathi C."/>
            <person name="Rani P."/>
            <person name="Mahato N.K."/>
            <person name="Lal R."/>
        </authorList>
    </citation>
    <scope>NUCLEOTIDE SEQUENCE [LARGE SCALE GENOMIC DNA]</scope>
    <source>
        <strain evidence="1 2">CT6</strain>
    </source>
</reference>
<dbReference type="EMBL" id="LBNQ01000027">
    <property type="protein sequence ID" value="KKW67606.1"/>
    <property type="molecule type" value="Genomic_DNA"/>
</dbReference>
<accession>A0A0U1PYQ3</accession>
<dbReference type="SUPFAM" id="SSF55486">
    <property type="entry name" value="Metalloproteases ('zincins'), catalytic domain"/>
    <property type="match status" value="1"/>
</dbReference>
<dbReference type="PANTHER" id="PTHR30164">
    <property type="entry name" value="MTFA PEPTIDASE"/>
    <property type="match status" value="1"/>
</dbReference>
<dbReference type="GO" id="GO:0008237">
    <property type="term" value="F:metallopeptidase activity"/>
    <property type="evidence" value="ECO:0007669"/>
    <property type="project" value="InterPro"/>
</dbReference>
<proteinExistence type="predicted"/>
<dbReference type="GO" id="GO:0005829">
    <property type="term" value="C:cytosol"/>
    <property type="evidence" value="ECO:0007669"/>
    <property type="project" value="TreeGrafter"/>
</dbReference>
<dbReference type="Pfam" id="PF06167">
    <property type="entry name" value="Peptidase_M90"/>
    <property type="match status" value="1"/>
</dbReference>
<gene>
    <name evidence="1" type="ORF">AAV94_09610</name>
</gene>
<dbReference type="InterPro" id="IPR024079">
    <property type="entry name" value="MetalloPept_cat_dom_sf"/>
</dbReference>
<protein>
    <recommendedName>
        <fullName evidence="3">Zinc-dependent peptidase</fullName>
    </recommendedName>
</protein>
<evidence type="ECO:0000313" key="1">
    <source>
        <dbReference type="EMBL" id="KKW67606.1"/>
    </source>
</evidence>
<keyword evidence="2" id="KW-1185">Reference proteome</keyword>
<dbReference type="Gene3D" id="1.10.472.150">
    <property type="entry name" value="Glucose-regulated metallo-peptidase M90, N-terminal domain"/>
    <property type="match status" value="1"/>
</dbReference>
<dbReference type="Gene3D" id="3.40.390.10">
    <property type="entry name" value="Collagenase (Catalytic Domain)"/>
    <property type="match status" value="1"/>
</dbReference>
<dbReference type="RefSeq" id="WP_046742124.1">
    <property type="nucleotide sequence ID" value="NZ_LBNQ01000027.1"/>
</dbReference>
<dbReference type="CDD" id="cd20169">
    <property type="entry name" value="Peptidase_M90_mtfA"/>
    <property type="match status" value="1"/>
</dbReference>
<dbReference type="GO" id="GO:0004177">
    <property type="term" value="F:aminopeptidase activity"/>
    <property type="evidence" value="ECO:0007669"/>
    <property type="project" value="TreeGrafter"/>
</dbReference>
<name>A0A0U1PYQ3_9BURK</name>
<dbReference type="InterPro" id="IPR042252">
    <property type="entry name" value="MtfA_N"/>
</dbReference>
<dbReference type="AlphaFoldDB" id="A0A0U1PYQ3"/>
<sequence length="283" mass="31884">MFRWLLSKGASRRKVKQVQQAIDVAMWQAQIDAMPFLRGLTVQELAHLKALSAWILASKTFDGAAGLEVTDAMALCIAIQAALPILELGPQWYEGWTGIIVYPGSFIPRHHHIDTLGVVHPRDDEHFGESWQHGPVILSWQAAHAHDARMNVVIHEFAHKLDMAHSEPDGMPPLAGSGIAPREWEEVLESAWRRFVRMVEIVEAAIPSDVDPESPEGRQHFDALPMDAYAATDPAEFFAVSSEVFFIDPQRLCNWHPAWYALLVRFYRQDPARRLERAGKTSA</sequence>
<dbReference type="PANTHER" id="PTHR30164:SF2">
    <property type="entry name" value="PROTEIN MTFA"/>
    <property type="match status" value="1"/>
</dbReference>
<dbReference type="Proteomes" id="UP000050580">
    <property type="component" value="Unassembled WGS sequence"/>
</dbReference>
<comment type="caution">
    <text evidence="1">The sequence shown here is derived from an EMBL/GenBank/DDBJ whole genome shotgun (WGS) entry which is preliminary data.</text>
</comment>
<evidence type="ECO:0000313" key="2">
    <source>
        <dbReference type="Proteomes" id="UP000050580"/>
    </source>
</evidence>